<feature type="region of interest" description="Disordered" evidence="1">
    <location>
        <begin position="57"/>
        <end position="94"/>
    </location>
</feature>
<protein>
    <submittedName>
        <fullName evidence="2">Uncharacterized protein</fullName>
    </submittedName>
</protein>
<evidence type="ECO:0000256" key="1">
    <source>
        <dbReference type="SAM" id="MobiDB-lite"/>
    </source>
</evidence>
<dbReference type="AlphaFoldDB" id="B3MTU5"/>
<dbReference type="HOGENOM" id="CLU_2608479_0_0_1"/>
<sequence>MGSSIGGTLYDAASEAFQKYKELENVEEAIIFMATLTTVVIQKKHKNLVDVYNLLEDQGPNDRGEKRHHSNAGLDGPSRRGSNEISWESPGFIQ</sequence>
<reference evidence="2 3" key="1">
    <citation type="journal article" date="2007" name="Nature">
        <title>Evolution of genes and genomes on the Drosophila phylogeny.</title>
        <authorList>
            <consortium name="Drosophila 12 Genomes Consortium"/>
            <person name="Clark A.G."/>
            <person name="Eisen M.B."/>
            <person name="Smith D.R."/>
            <person name="Bergman C.M."/>
            <person name="Oliver B."/>
            <person name="Markow T.A."/>
            <person name="Kaufman T.C."/>
            <person name="Kellis M."/>
            <person name="Gelbart W."/>
            <person name="Iyer V.N."/>
            <person name="Pollard D.A."/>
            <person name="Sackton T.B."/>
            <person name="Larracuente A.M."/>
            <person name="Singh N.D."/>
            <person name="Abad J.P."/>
            <person name="Abt D.N."/>
            <person name="Adryan B."/>
            <person name="Aguade M."/>
            <person name="Akashi H."/>
            <person name="Anderson W.W."/>
            <person name="Aquadro C.F."/>
            <person name="Ardell D.H."/>
            <person name="Arguello R."/>
            <person name="Artieri C.G."/>
            <person name="Barbash D.A."/>
            <person name="Barker D."/>
            <person name="Barsanti P."/>
            <person name="Batterham P."/>
            <person name="Batzoglou S."/>
            <person name="Begun D."/>
            <person name="Bhutkar A."/>
            <person name="Blanco E."/>
            <person name="Bosak S.A."/>
            <person name="Bradley R.K."/>
            <person name="Brand A.D."/>
            <person name="Brent M.R."/>
            <person name="Brooks A.N."/>
            <person name="Brown R.H."/>
            <person name="Butlin R.K."/>
            <person name="Caggese C."/>
            <person name="Calvi B.R."/>
            <person name="Bernardo de Carvalho A."/>
            <person name="Caspi A."/>
            <person name="Castrezana S."/>
            <person name="Celniker S.E."/>
            <person name="Chang J.L."/>
            <person name="Chapple C."/>
            <person name="Chatterji S."/>
            <person name="Chinwalla A."/>
            <person name="Civetta A."/>
            <person name="Clifton S.W."/>
            <person name="Comeron J.M."/>
            <person name="Costello J.C."/>
            <person name="Coyne J.A."/>
            <person name="Daub J."/>
            <person name="David R.G."/>
            <person name="Delcher A.L."/>
            <person name="Delehaunty K."/>
            <person name="Do C.B."/>
            <person name="Ebling H."/>
            <person name="Edwards K."/>
            <person name="Eickbush T."/>
            <person name="Evans J.D."/>
            <person name="Filipski A."/>
            <person name="Findeiss S."/>
            <person name="Freyhult E."/>
            <person name="Fulton L."/>
            <person name="Fulton R."/>
            <person name="Garcia A.C."/>
            <person name="Gardiner A."/>
            <person name="Garfield D.A."/>
            <person name="Garvin B.E."/>
            <person name="Gibson G."/>
            <person name="Gilbert D."/>
            <person name="Gnerre S."/>
            <person name="Godfrey J."/>
            <person name="Good R."/>
            <person name="Gotea V."/>
            <person name="Gravely B."/>
            <person name="Greenberg A.J."/>
            <person name="Griffiths-Jones S."/>
            <person name="Gross S."/>
            <person name="Guigo R."/>
            <person name="Gustafson E.A."/>
            <person name="Haerty W."/>
            <person name="Hahn M.W."/>
            <person name="Halligan D.L."/>
            <person name="Halpern A.L."/>
            <person name="Halter G.M."/>
            <person name="Han M.V."/>
            <person name="Heger A."/>
            <person name="Hillier L."/>
            <person name="Hinrichs A.S."/>
            <person name="Holmes I."/>
            <person name="Hoskins R.A."/>
            <person name="Hubisz M.J."/>
            <person name="Hultmark D."/>
            <person name="Huntley M.A."/>
            <person name="Jaffe D.B."/>
            <person name="Jagadeeshan S."/>
            <person name="Jeck W.R."/>
            <person name="Johnson J."/>
            <person name="Jones C.D."/>
            <person name="Jordan W.C."/>
            <person name="Karpen G.H."/>
            <person name="Kataoka E."/>
            <person name="Keightley P.D."/>
            <person name="Kheradpour P."/>
            <person name="Kirkness E.F."/>
            <person name="Koerich L.B."/>
            <person name="Kristiansen K."/>
            <person name="Kudrna D."/>
            <person name="Kulathinal R.J."/>
            <person name="Kumar S."/>
            <person name="Kwok R."/>
            <person name="Lander E."/>
            <person name="Langley C.H."/>
            <person name="Lapoint R."/>
            <person name="Lazzaro B.P."/>
            <person name="Lee S.J."/>
            <person name="Levesque L."/>
            <person name="Li R."/>
            <person name="Lin C.F."/>
            <person name="Lin M.F."/>
            <person name="Lindblad-Toh K."/>
            <person name="Llopart A."/>
            <person name="Long M."/>
            <person name="Low L."/>
            <person name="Lozovsky E."/>
            <person name="Lu J."/>
            <person name="Luo M."/>
            <person name="Machado C.A."/>
            <person name="Makalowski W."/>
            <person name="Marzo M."/>
            <person name="Matsuda M."/>
            <person name="Matzkin L."/>
            <person name="McAllister B."/>
            <person name="McBride C.S."/>
            <person name="McKernan B."/>
            <person name="McKernan K."/>
            <person name="Mendez-Lago M."/>
            <person name="Minx P."/>
            <person name="Mollenhauer M.U."/>
            <person name="Montooth K."/>
            <person name="Mount S.M."/>
            <person name="Mu X."/>
            <person name="Myers E."/>
            <person name="Negre B."/>
            <person name="Newfeld S."/>
            <person name="Nielsen R."/>
            <person name="Noor M.A."/>
            <person name="O'Grady P."/>
            <person name="Pachter L."/>
            <person name="Papaceit M."/>
            <person name="Parisi M.J."/>
            <person name="Parisi M."/>
            <person name="Parts L."/>
            <person name="Pedersen J.S."/>
            <person name="Pesole G."/>
            <person name="Phillippy A.M."/>
            <person name="Ponting C.P."/>
            <person name="Pop M."/>
            <person name="Porcelli D."/>
            <person name="Powell J.R."/>
            <person name="Prohaska S."/>
            <person name="Pruitt K."/>
            <person name="Puig M."/>
            <person name="Quesneville H."/>
            <person name="Ram K.R."/>
            <person name="Rand D."/>
            <person name="Rasmussen M.D."/>
            <person name="Reed L.K."/>
            <person name="Reenan R."/>
            <person name="Reily A."/>
            <person name="Remington K.A."/>
            <person name="Rieger T.T."/>
            <person name="Ritchie M.G."/>
            <person name="Robin C."/>
            <person name="Rogers Y.H."/>
            <person name="Rohde C."/>
            <person name="Rozas J."/>
            <person name="Rubenfield M.J."/>
            <person name="Ruiz A."/>
            <person name="Russo S."/>
            <person name="Salzberg S.L."/>
            <person name="Sanchez-Gracia A."/>
            <person name="Saranga D.J."/>
            <person name="Sato H."/>
            <person name="Schaeffer S.W."/>
            <person name="Schatz M.C."/>
            <person name="Schlenke T."/>
            <person name="Schwartz R."/>
            <person name="Segarra C."/>
            <person name="Singh R.S."/>
            <person name="Sirot L."/>
            <person name="Sirota M."/>
            <person name="Sisneros N.B."/>
            <person name="Smith C.D."/>
            <person name="Smith T.F."/>
            <person name="Spieth J."/>
            <person name="Stage D.E."/>
            <person name="Stark A."/>
            <person name="Stephan W."/>
            <person name="Strausberg R.L."/>
            <person name="Strempel S."/>
            <person name="Sturgill D."/>
            <person name="Sutton G."/>
            <person name="Sutton G.G."/>
            <person name="Tao W."/>
            <person name="Teichmann S."/>
            <person name="Tobari Y.N."/>
            <person name="Tomimura Y."/>
            <person name="Tsolas J.M."/>
            <person name="Valente V.L."/>
            <person name="Venter E."/>
            <person name="Venter J.C."/>
            <person name="Vicario S."/>
            <person name="Vieira F.G."/>
            <person name="Vilella A.J."/>
            <person name="Villasante A."/>
            <person name="Walenz B."/>
            <person name="Wang J."/>
            <person name="Wasserman M."/>
            <person name="Watts T."/>
            <person name="Wilson D."/>
            <person name="Wilson R.K."/>
            <person name="Wing R.A."/>
            <person name="Wolfner M.F."/>
            <person name="Wong A."/>
            <person name="Wong G.K."/>
            <person name="Wu C.I."/>
            <person name="Wu G."/>
            <person name="Yamamoto D."/>
            <person name="Yang H.P."/>
            <person name="Yang S.P."/>
            <person name="Yorke J.A."/>
            <person name="Yoshida K."/>
            <person name="Zdobnov E."/>
            <person name="Zhang P."/>
            <person name="Zhang Y."/>
            <person name="Zimin A.V."/>
            <person name="Baldwin J."/>
            <person name="Abdouelleil A."/>
            <person name="Abdulkadir J."/>
            <person name="Abebe A."/>
            <person name="Abera B."/>
            <person name="Abreu J."/>
            <person name="Acer S.C."/>
            <person name="Aftuck L."/>
            <person name="Alexander A."/>
            <person name="An P."/>
            <person name="Anderson E."/>
            <person name="Anderson S."/>
            <person name="Arachi H."/>
            <person name="Azer M."/>
            <person name="Bachantsang P."/>
            <person name="Barry A."/>
            <person name="Bayul T."/>
            <person name="Berlin A."/>
            <person name="Bessette D."/>
            <person name="Bloom T."/>
            <person name="Blye J."/>
            <person name="Boguslavskiy L."/>
            <person name="Bonnet C."/>
            <person name="Boukhgalter B."/>
            <person name="Bourzgui I."/>
            <person name="Brown A."/>
            <person name="Cahill P."/>
            <person name="Channer S."/>
            <person name="Cheshatsang Y."/>
            <person name="Chuda L."/>
            <person name="Citroen M."/>
            <person name="Collymore A."/>
            <person name="Cooke P."/>
            <person name="Costello M."/>
            <person name="D'Aco K."/>
            <person name="Daza R."/>
            <person name="De Haan G."/>
            <person name="DeGray S."/>
            <person name="DeMaso C."/>
            <person name="Dhargay N."/>
            <person name="Dooley K."/>
            <person name="Dooley E."/>
            <person name="Doricent M."/>
            <person name="Dorje P."/>
            <person name="Dorjee K."/>
            <person name="Dupes A."/>
            <person name="Elong R."/>
            <person name="Falk J."/>
            <person name="Farina A."/>
            <person name="Faro S."/>
            <person name="Ferguson D."/>
            <person name="Fisher S."/>
            <person name="Foley C.D."/>
            <person name="Franke A."/>
            <person name="Friedrich D."/>
            <person name="Gadbois L."/>
            <person name="Gearin G."/>
            <person name="Gearin C.R."/>
            <person name="Giannoukos G."/>
            <person name="Goode T."/>
            <person name="Graham J."/>
            <person name="Grandbois E."/>
            <person name="Grewal S."/>
            <person name="Gyaltsen K."/>
            <person name="Hafez N."/>
            <person name="Hagos B."/>
            <person name="Hall J."/>
            <person name="Henson C."/>
            <person name="Hollinger A."/>
            <person name="Honan T."/>
            <person name="Huard M.D."/>
            <person name="Hughes L."/>
            <person name="Hurhula B."/>
            <person name="Husby M.E."/>
            <person name="Kamat A."/>
            <person name="Kanga B."/>
            <person name="Kashin S."/>
            <person name="Khazanovich D."/>
            <person name="Kisner P."/>
            <person name="Lance K."/>
            <person name="Lara M."/>
            <person name="Lee W."/>
            <person name="Lennon N."/>
            <person name="Letendre F."/>
            <person name="LeVine R."/>
            <person name="Lipovsky A."/>
            <person name="Liu X."/>
            <person name="Liu J."/>
            <person name="Liu S."/>
            <person name="Lokyitsang T."/>
            <person name="Lokyitsang Y."/>
            <person name="Lubonja R."/>
            <person name="Lui A."/>
            <person name="MacDonald P."/>
            <person name="Magnisalis V."/>
            <person name="Maru K."/>
            <person name="Matthews C."/>
            <person name="McCusker W."/>
            <person name="McDonough S."/>
            <person name="Mehta T."/>
            <person name="Meldrim J."/>
            <person name="Meneus L."/>
            <person name="Mihai O."/>
            <person name="Mihalev A."/>
            <person name="Mihova T."/>
            <person name="Mittelman R."/>
            <person name="Mlenga V."/>
            <person name="Montmayeur A."/>
            <person name="Mulrain L."/>
            <person name="Navidi A."/>
            <person name="Naylor J."/>
            <person name="Negash T."/>
            <person name="Nguyen T."/>
            <person name="Nguyen N."/>
            <person name="Nicol R."/>
            <person name="Norbu C."/>
            <person name="Norbu N."/>
            <person name="Novod N."/>
            <person name="O'Neill B."/>
            <person name="Osman S."/>
            <person name="Markiewicz E."/>
            <person name="Oyono O.L."/>
            <person name="Patti C."/>
            <person name="Phunkhang P."/>
            <person name="Pierre F."/>
            <person name="Priest M."/>
            <person name="Raghuraman S."/>
            <person name="Rege F."/>
            <person name="Reyes R."/>
            <person name="Rise C."/>
            <person name="Rogov P."/>
            <person name="Ross K."/>
            <person name="Ryan E."/>
            <person name="Settipalli S."/>
            <person name="Shea T."/>
            <person name="Sherpa N."/>
            <person name="Shi L."/>
            <person name="Shih D."/>
            <person name="Sparrow T."/>
            <person name="Spaulding J."/>
            <person name="Stalker J."/>
            <person name="Stange-Thomann N."/>
            <person name="Stavropoulos S."/>
            <person name="Stone C."/>
            <person name="Strader C."/>
            <person name="Tesfaye S."/>
            <person name="Thomson T."/>
            <person name="Thoulutsang Y."/>
            <person name="Thoulutsang D."/>
            <person name="Topham K."/>
            <person name="Topping I."/>
            <person name="Tsamla T."/>
            <person name="Vassiliev H."/>
            <person name="Vo A."/>
            <person name="Wangchuk T."/>
            <person name="Wangdi T."/>
            <person name="Weiand M."/>
            <person name="Wilkinson J."/>
            <person name="Wilson A."/>
            <person name="Yadav S."/>
            <person name="Young G."/>
            <person name="Yu Q."/>
            <person name="Zembek L."/>
            <person name="Zhong D."/>
            <person name="Zimmer A."/>
            <person name="Zwirko Z."/>
            <person name="Jaffe D.B."/>
            <person name="Alvarez P."/>
            <person name="Brockman W."/>
            <person name="Butler J."/>
            <person name="Chin C."/>
            <person name="Gnerre S."/>
            <person name="Grabherr M."/>
            <person name="Kleber M."/>
            <person name="Mauceli E."/>
            <person name="MacCallum I."/>
        </authorList>
    </citation>
    <scope>NUCLEOTIDE SEQUENCE [LARGE SCALE GENOMIC DNA]</scope>
    <source>
        <strain evidence="3">Tucson 14024-0371.13</strain>
    </source>
</reference>
<organism evidence="2 3">
    <name type="scientific">Drosophila ananassae</name>
    <name type="common">Fruit fly</name>
    <dbReference type="NCBI Taxonomy" id="7217"/>
    <lineage>
        <taxon>Eukaryota</taxon>
        <taxon>Metazoa</taxon>
        <taxon>Ecdysozoa</taxon>
        <taxon>Arthropoda</taxon>
        <taxon>Hexapoda</taxon>
        <taxon>Insecta</taxon>
        <taxon>Pterygota</taxon>
        <taxon>Neoptera</taxon>
        <taxon>Endopterygota</taxon>
        <taxon>Diptera</taxon>
        <taxon>Brachycera</taxon>
        <taxon>Muscomorpha</taxon>
        <taxon>Ephydroidea</taxon>
        <taxon>Drosophilidae</taxon>
        <taxon>Drosophila</taxon>
        <taxon>Sophophora</taxon>
    </lineage>
</organism>
<dbReference type="GeneID" id="6505819"/>
<evidence type="ECO:0000313" key="3">
    <source>
        <dbReference type="Proteomes" id="UP000007801"/>
    </source>
</evidence>
<keyword evidence="3" id="KW-1185">Reference proteome</keyword>
<evidence type="ECO:0000313" key="2">
    <source>
        <dbReference type="EMBL" id="EDV30226.2"/>
    </source>
</evidence>
<dbReference type="Proteomes" id="UP000007801">
    <property type="component" value="Unassembled WGS sequence"/>
</dbReference>
<dbReference type="EMBL" id="CH902623">
    <property type="protein sequence ID" value="EDV30226.2"/>
    <property type="molecule type" value="Genomic_DNA"/>
</dbReference>
<accession>B3MTU5</accession>
<dbReference type="KEGG" id="dan:6505819"/>
<proteinExistence type="predicted"/>
<dbReference type="InParanoid" id="B3MTU5"/>
<gene>
    <name evidence="2" type="primary">Dana\GF23173</name>
    <name evidence="2" type="synonym">dana_GLEANR_7838</name>
    <name evidence="2" type="ORF">GF23173</name>
</gene>
<name>B3MTU5_DROAN</name>